<name>A0A8H3EIW2_9LECA</name>
<organism evidence="3 4">
    <name type="scientific">Alectoria fallacina</name>
    <dbReference type="NCBI Taxonomy" id="1903189"/>
    <lineage>
        <taxon>Eukaryota</taxon>
        <taxon>Fungi</taxon>
        <taxon>Dikarya</taxon>
        <taxon>Ascomycota</taxon>
        <taxon>Pezizomycotina</taxon>
        <taxon>Lecanoromycetes</taxon>
        <taxon>OSLEUM clade</taxon>
        <taxon>Lecanoromycetidae</taxon>
        <taxon>Lecanorales</taxon>
        <taxon>Lecanorineae</taxon>
        <taxon>Parmeliaceae</taxon>
        <taxon>Alectoria</taxon>
    </lineage>
</organism>
<reference evidence="3" key="1">
    <citation type="submission" date="2021-03" db="EMBL/GenBank/DDBJ databases">
        <authorList>
            <person name="Tagirdzhanova G."/>
        </authorList>
    </citation>
    <scope>NUCLEOTIDE SEQUENCE</scope>
</reference>
<dbReference type="Proteomes" id="UP000664203">
    <property type="component" value="Unassembled WGS sequence"/>
</dbReference>
<proteinExistence type="predicted"/>
<dbReference type="PANTHER" id="PTHR37490">
    <property type="entry name" value="EXPRESSED PROTEIN"/>
    <property type="match status" value="1"/>
</dbReference>
<dbReference type="AlphaFoldDB" id="A0A8H3EIW2"/>
<evidence type="ECO:0000256" key="1">
    <source>
        <dbReference type="SAM" id="MobiDB-lite"/>
    </source>
</evidence>
<keyword evidence="2" id="KW-0812">Transmembrane</keyword>
<keyword evidence="2" id="KW-0472">Membrane</keyword>
<keyword evidence="2" id="KW-1133">Transmembrane helix</keyword>
<keyword evidence="4" id="KW-1185">Reference proteome</keyword>
<accession>A0A8H3EIW2</accession>
<sequence length="312" mass="35508">MISLLNSPLARLGLAILSCIVFVHVWILPSSQLHQKPPQFQLVISHYNENLFKVKEWITAVREMPFVKELGSTVTVYTKNKHANLDQIKELLDAADVIRLPNVGREQGTYMHHINKTYDHIYPYTMFSQAAITGLNDTGNASRPFKDWLDKSLRYKFTNETKFFNLQHGGNPIFCVCGSCPTGYFPLLPQLQTLFDNKVCDSTDKQSISWLGQFIVAKEKVIARPRWIYEYIGSLVDAPEGHWIHQEQEPADLKQALGESLPDNPLFGHTVERIWPTLFNCSKEPEMQGCMGSWSPMPGQKKKDGKLGELSV</sequence>
<evidence type="ECO:0000313" key="4">
    <source>
        <dbReference type="Proteomes" id="UP000664203"/>
    </source>
</evidence>
<evidence type="ECO:0000313" key="3">
    <source>
        <dbReference type="EMBL" id="CAF9906044.1"/>
    </source>
</evidence>
<dbReference type="OrthoDB" id="28755at2759"/>
<feature type="transmembrane region" description="Helical" evidence="2">
    <location>
        <begin position="12"/>
        <end position="29"/>
    </location>
</feature>
<dbReference type="EMBL" id="CAJPDR010000015">
    <property type="protein sequence ID" value="CAF9906044.1"/>
    <property type="molecule type" value="Genomic_DNA"/>
</dbReference>
<protein>
    <submittedName>
        <fullName evidence="3">Uncharacterized protein</fullName>
    </submittedName>
</protein>
<evidence type="ECO:0000256" key="2">
    <source>
        <dbReference type="SAM" id="Phobius"/>
    </source>
</evidence>
<feature type="compositionally biased region" description="Basic and acidic residues" evidence="1">
    <location>
        <begin position="301"/>
        <end position="312"/>
    </location>
</feature>
<feature type="region of interest" description="Disordered" evidence="1">
    <location>
        <begin position="292"/>
        <end position="312"/>
    </location>
</feature>
<gene>
    <name evidence="3" type="ORF">ALECFALPRED_001950</name>
</gene>
<comment type="caution">
    <text evidence="3">The sequence shown here is derived from an EMBL/GenBank/DDBJ whole genome shotgun (WGS) entry which is preliminary data.</text>
</comment>
<dbReference type="PANTHER" id="PTHR37490:SF1">
    <property type="entry name" value="GLYCOSYLTRANSFERASE 2-LIKE DOMAIN-CONTAINING PROTEIN"/>
    <property type="match status" value="1"/>
</dbReference>